<dbReference type="EMBL" id="JQGA01000588">
    <property type="protein sequence ID" value="KGO74685.1"/>
    <property type="molecule type" value="Genomic_DNA"/>
</dbReference>
<dbReference type="GO" id="GO:0003723">
    <property type="term" value="F:RNA binding"/>
    <property type="evidence" value="ECO:0007669"/>
    <property type="project" value="TreeGrafter"/>
</dbReference>
<dbReference type="InterPro" id="IPR057301">
    <property type="entry name" value="Rrp5_OB_4th"/>
</dbReference>
<gene>
    <name evidence="13" type="ORF">PITC_082940</name>
</gene>
<feature type="compositionally biased region" description="Acidic residues" evidence="10">
    <location>
        <begin position="1422"/>
        <end position="1455"/>
    </location>
</feature>
<dbReference type="CDD" id="cd04461">
    <property type="entry name" value="S1_Rrp5_repeat_hs8_sc7"/>
    <property type="match status" value="1"/>
</dbReference>
<dbReference type="STRING" id="40296.A0A0A2LDJ4"/>
<dbReference type="PANTHER" id="PTHR23270:SF10">
    <property type="entry name" value="PROTEIN RRP5 HOMOLOG"/>
    <property type="match status" value="1"/>
</dbReference>
<dbReference type="InterPro" id="IPR003029">
    <property type="entry name" value="S1_domain"/>
</dbReference>
<dbReference type="SMART" id="SM00316">
    <property type="entry name" value="S1"/>
    <property type="match status" value="13"/>
</dbReference>
<dbReference type="SUPFAM" id="SSF51695">
    <property type="entry name" value="PLC-like phosphodiesterases"/>
    <property type="match status" value="1"/>
</dbReference>
<keyword evidence="14" id="KW-1185">Reference proteome</keyword>
<dbReference type="InterPro" id="IPR017946">
    <property type="entry name" value="PLC-like_Pdiesterase_TIM-brl"/>
</dbReference>
<feature type="domain" description="S1 motif" evidence="12">
    <location>
        <begin position="162"/>
        <end position="263"/>
    </location>
</feature>
<dbReference type="FunFam" id="2.40.50.140:FF:000103">
    <property type="entry name" value="protein RRP5 homolog"/>
    <property type="match status" value="1"/>
</dbReference>
<feature type="compositionally biased region" description="Polar residues" evidence="10">
    <location>
        <begin position="95"/>
        <end position="104"/>
    </location>
</feature>
<dbReference type="SMART" id="SM00386">
    <property type="entry name" value="HAT"/>
    <property type="match status" value="8"/>
</dbReference>
<feature type="compositionally biased region" description="Basic and acidic residues" evidence="10">
    <location>
        <begin position="248"/>
        <end position="262"/>
    </location>
</feature>
<dbReference type="FunFam" id="2.40.50.140:FF:000278">
    <property type="entry name" value="rRNA biogenesis protein rrp5"/>
    <property type="match status" value="1"/>
</dbReference>
<dbReference type="SUPFAM" id="SSF50249">
    <property type="entry name" value="Nucleic acid-binding proteins"/>
    <property type="match status" value="12"/>
</dbReference>
<feature type="region of interest" description="Disordered" evidence="10">
    <location>
        <begin position="243"/>
        <end position="266"/>
    </location>
</feature>
<feature type="domain" description="S1 motif" evidence="12">
    <location>
        <begin position="943"/>
        <end position="1019"/>
    </location>
</feature>
<comment type="caution">
    <text evidence="13">The sequence shown here is derived from an EMBL/GenBank/DDBJ whole genome shotgun (WGS) entry which is preliminary data.</text>
</comment>
<name>A0A0A2LDJ4_PENIT</name>
<dbReference type="GO" id="GO:0006629">
    <property type="term" value="P:lipid metabolic process"/>
    <property type="evidence" value="ECO:0007669"/>
    <property type="project" value="InterPro"/>
</dbReference>
<reference evidence="13 14" key="1">
    <citation type="journal article" date="2015" name="Mol. Plant Microbe Interact.">
        <title>Genome, transcriptome, and functional analyses of Penicillium expansum provide new insights into secondary metabolism and pathogenicity.</title>
        <authorList>
            <person name="Ballester A.R."/>
            <person name="Marcet-Houben M."/>
            <person name="Levin E."/>
            <person name="Sela N."/>
            <person name="Selma-Lazaro C."/>
            <person name="Carmona L."/>
            <person name="Wisniewski M."/>
            <person name="Droby S."/>
            <person name="Gonzalez-Candelas L."/>
            <person name="Gabaldon T."/>
        </authorList>
    </citation>
    <scope>NUCLEOTIDE SEQUENCE [LARGE SCALE GENOMIC DNA]</scope>
    <source>
        <strain evidence="13 14">PHI-1</strain>
    </source>
</reference>
<evidence type="ECO:0000259" key="12">
    <source>
        <dbReference type="PROSITE" id="PS50126"/>
    </source>
</evidence>
<feature type="domain" description="S1 motif" evidence="12">
    <location>
        <begin position="1319"/>
        <end position="1390"/>
    </location>
</feature>
<dbReference type="InterPro" id="IPR003107">
    <property type="entry name" value="HAT"/>
</dbReference>
<keyword evidence="2" id="KW-0690">Ribosome biogenesis</keyword>
<feature type="domain" description="S1 motif" evidence="12">
    <location>
        <begin position="1230"/>
        <end position="1299"/>
    </location>
</feature>
<evidence type="ECO:0000256" key="9">
    <source>
        <dbReference type="ARBA" id="ARBA00076674"/>
    </source>
</evidence>
<feature type="transmembrane region" description="Helical" evidence="11">
    <location>
        <begin position="1941"/>
        <end position="1965"/>
    </location>
</feature>
<dbReference type="Gene3D" id="2.40.50.140">
    <property type="entry name" value="Nucleic acid-binding proteins"/>
    <property type="match status" value="10"/>
</dbReference>
<organism evidence="13 14">
    <name type="scientific">Penicillium italicum</name>
    <name type="common">Blue mold</name>
    <dbReference type="NCBI Taxonomy" id="40296"/>
    <lineage>
        <taxon>Eukaryota</taxon>
        <taxon>Fungi</taxon>
        <taxon>Dikarya</taxon>
        <taxon>Ascomycota</taxon>
        <taxon>Pezizomycotina</taxon>
        <taxon>Eurotiomycetes</taxon>
        <taxon>Eurotiomycetidae</taxon>
        <taxon>Eurotiales</taxon>
        <taxon>Aspergillaceae</taxon>
        <taxon>Penicillium</taxon>
    </lineage>
</organism>
<dbReference type="InterPro" id="IPR011990">
    <property type="entry name" value="TPR-like_helical_dom_sf"/>
</dbReference>
<feature type="compositionally biased region" description="Basic and acidic residues" evidence="10">
    <location>
        <begin position="137"/>
        <end position="146"/>
    </location>
</feature>
<keyword evidence="5" id="KW-0677">Repeat</keyword>
<dbReference type="CDD" id="cd08577">
    <property type="entry name" value="PI-PLCc_GDPD_SF_unchar3"/>
    <property type="match status" value="1"/>
</dbReference>
<dbReference type="InterPro" id="IPR039559">
    <property type="entry name" value="AIM6_PI-PLC-like_dom"/>
</dbReference>
<dbReference type="SUPFAM" id="SSF48452">
    <property type="entry name" value="TPR-like"/>
    <property type="match status" value="2"/>
</dbReference>
<feature type="compositionally biased region" description="Basic residues" evidence="10">
    <location>
        <begin position="126"/>
        <end position="136"/>
    </location>
</feature>
<dbReference type="OMA" id="GQYLRAY"/>
<feature type="domain" description="S1 motif" evidence="12">
    <location>
        <begin position="837"/>
        <end position="906"/>
    </location>
</feature>
<dbReference type="CDD" id="cd05697">
    <property type="entry name" value="S1_Rrp5_repeat_hs5"/>
    <property type="match status" value="1"/>
</dbReference>
<comment type="function">
    <text evidence="7">Involved in the biogenesis of rRNA. Required for the formation of 18S and 5.8S rRNA.</text>
</comment>
<dbReference type="HOGENOM" id="CLU_000845_0_0_1"/>
<feature type="domain" description="S1 motif" evidence="12">
    <location>
        <begin position="1136"/>
        <end position="1205"/>
    </location>
</feature>
<feature type="domain" description="S1 motif" evidence="12">
    <location>
        <begin position="1051"/>
        <end position="1122"/>
    </location>
</feature>
<protein>
    <recommendedName>
        <fullName evidence="8">rRNA biogenesis protein RRP5</fullName>
    </recommendedName>
    <alternativeName>
        <fullName evidence="9">Ribosomal RNA-processing protein 5</fullName>
    </alternativeName>
</protein>
<proteinExistence type="predicted"/>
<feature type="region of interest" description="Disordered" evidence="10">
    <location>
        <begin position="1"/>
        <end position="146"/>
    </location>
</feature>
<sequence length="2302" mass="255290">MAPIKRKGNAPEENTTRQPQKRAKVGAEEVKKDHKKSNDPTTSTAGKASELSVLRDDEPSFPRGGASVLTPLERKQIQIQANRDVLFEQRESGNKKLSQKTPSNEFAEESDNDVEMEDEETTATTKKSRKKKSKSKKSGDKETDDKQNVRIEGLSFKRIVPGAMILGQVSSINAHDIGLSLPNNLTGYVPLTSVSKGLEDRLEKMLNDEGEDDDAEDSSDDESFDLKDHFYLGQYLRAFVVSTGNNPDDPKSKSKKRIELSVDPRQTNTGFSKSDLVVNSAVQASVVSVEDHGVVMDLGIEGSELKGFMSSKETDPSVDYSTIKEGSVFLCMVTGQNPSGNVIKLSSNFQTSASIKKSNYLSSAPTINTFLPGTAAEILLTEVTSNGMIGKIMGMLDATVDLVQSSINGKIDLEKKYKIGAKIKGRIISTFPAAEPLKVSFSMLDHVLKLSSDARGPGSADDAPAISAIIPEVKVVKVDHGLGVYARIGETKHMGFVHMSRLSDGKVETIDEASGAFQLDAVHEARVIGYNSIDNLYILSFEKSVIEQPFLRVEDVNVGAIVKGKVEKLLIGADGMNGLIVNLADGITGLVPSMHFADTMLQFPEKKFREGQKLSLRILSVNLEKRQIRLTLKKSLLNSESTIWKDYKDITPSAQSPGTIVNLQSHGAVVQFYGEVRGFLPVSEMSEAYIQDPAQHFRLGQVVNVHALSVDASLGRLAVSCKDPSTFTEKYREAFENLHPGHLVSGVVFEKSNDDVLLKLDESGLVARLDAEHLIDGPPSKQNSMLSKLRVGQKLNDLLVLNIQRAHRLIKVSSRASLKKAAKQKNIPGQFEEVQEGSLVTGFIRNITPDGVFVEFLGSLTGLLPKRLIEDANLEQPQYGLSKAQTIVVNVQSVDQEFKRFILSMKPVQATQATPKKAAQQTDETVTNPVDDNIKSMSDFTFGRIVECKVVSIKATQVNVQLADNIQGRIDVSEIFDDWKDIKDRKQPLRFFKAKQTLSARILGVHDARNHKFLPISHRTGKYPVFELSLKPSYVKAANPAPLNMEQVQVGSSWVGFVNNVADDCLWVNLSPNVRGRLRFMDTSDDLSLLTDIEKNFPIGSALKVQVTAVNAEKGHLDLSAKQGYDKLTFGDISVGMILPGRVTKVTERQLVMQLGESLVGVVNLIDLADDYSKANPTVHNKNEVLRACVIAVDKSNKKIALSLRPSKVMSSSLPVQDREISSLKDVKPNDIVRGFVRRVTDSGLFVAVSHDITAYVRVSDLSDSYLKEWKDSFQPDQLVKGKVTFVDAEQGKLQLSLKESVLDPNFKAPITLKDLKVGQIVTGKVRKVEEFGAFIVVDGSSNISGLCHRSEMAEKRVEDARKLYDEGDAVKAKVIKIDLESKKISFSLKASHFQDEEEEDSEDEDSMSIDGLGGVELGKDDSEDEDDDDESMGGVDVEDDSEEEESEDEDEDENVPVQKPSKAGGLGASGFDWSGTAQTDAAARSDSEDEGSQKKKKKNRKAEIQVDRTGDLDANGPQSVADFERLLLGEPDSSLLWLQYMAFQLELGEIEKARAIAERALRTITMGQDAEKLNIWVALLNMENTYGDDDSLEEVFKRACQYNDPQEIYERMISIYIQSGKNQKASDLFYAALKKKVSSQSPKFFYNYASFLFDTMASPDRARALLPRALQSLPAHTHEIYERMISIYIQSGKNQKASDLFYAALKKKVSSQSPKFFYNYASFLFDTMASPDRARALLPRALQSLPAHTHVETTSKFAQLEFRSANGDVERGRTVFEGLLSSFPKRIDLWNVLLDLEIKVGDAEQVRRLFERVLGLQSGKKGPVTVDASKKLKPKQARFLFKKWLSFEEGLAADNGDEKMVEEVKARAVTYVKSLQEDSSDTEDQNVHVPDSVERVGYSTRWRQVWTALAWSSTSPVLSDPSKRKRSCRSRYLHGLRRAIIGIFIMLGIIQFISITCGIVLSFFPDEYDRAVHNWLDGANSINAVDNTRWPTDISRDIVPASCHSHNDYWRRVPLYSALQAGCIGVEADVWLFDDELYVGHSTSSLTEHRTLQSMYIDPLVTILERQNPTTKFTQGGDGPAHGVFDTDPAQSLILLIDFKTAGPETWHAVMKQLAPLRDRGYLTHFNGDELIQGPVTVVGTGNTPFNIVTANPTYRDIFFDAPLDKLVDADQPDNNLHPNAALIAGTDQGQGQSGMPDIITASTFNTSNSFYASVSFTKAIGRPWPFHFTQRQMDRIRSHVRVAHQHGLKVRYWALPSWPLSLRNHIWRVLAQEGVDILNVDDLVDATKGDWNTAVFDWWP</sequence>
<evidence type="ECO:0000256" key="8">
    <source>
        <dbReference type="ARBA" id="ARBA00073619"/>
    </source>
</evidence>
<dbReference type="FunFam" id="2.40.50.140:FF:000155">
    <property type="entry name" value="rRNA biogenesis protein RRP5"/>
    <property type="match status" value="1"/>
</dbReference>
<evidence type="ECO:0000256" key="11">
    <source>
        <dbReference type="SAM" id="Phobius"/>
    </source>
</evidence>
<dbReference type="Gene3D" id="1.25.40.10">
    <property type="entry name" value="Tetratricopeptide repeat domain"/>
    <property type="match status" value="2"/>
</dbReference>
<feature type="domain" description="S1 motif" evidence="12">
    <location>
        <begin position="559"/>
        <end position="633"/>
    </location>
</feature>
<evidence type="ECO:0000256" key="6">
    <source>
        <dbReference type="ARBA" id="ARBA00023242"/>
    </source>
</evidence>
<evidence type="ECO:0000256" key="3">
    <source>
        <dbReference type="ARBA" id="ARBA00022552"/>
    </source>
</evidence>
<dbReference type="CDD" id="cd05708">
    <property type="entry name" value="S1_Rrp5_repeat_sc12"/>
    <property type="match status" value="1"/>
</dbReference>
<feature type="compositionally biased region" description="Acidic residues" evidence="10">
    <location>
        <begin position="106"/>
        <end position="121"/>
    </location>
</feature>
<dbReference type="OrthoDB" id="412781at2759"/>
<evidence type="ECO:0000256" key="10">
    <source>
        <dbReference type="SAM" id="MobiDB-lite"/>
    </source>
</evidence>
<dbReference type="FunFam" id="2.40.50.140:FF:000279">
    <property type="entry name" value="rRNA biogenesis protein rrp5"/>
    <property type="match status" value="1"/>
</dbReference>
<dbReference type="PhylomeDB" id="A0A0A2LDJ4"/>
<dbReference type="InterPro" id="IPR048058">
    <property type="entry name" value="Rrp5_S1_rpt_hs11_sc8"/>
</dbReference>
<dbReference type="CDD" id="cd05706">
    <property type="entry name" value="S1_Rrp5_repeat_sc10"/>
    <property type="match status" value="1"/>
</dbReference>
<dbReference type="Pfam" id="PF00575">
    <property type="entry name" value="S1"/>
    <property type="match status" value="3"/>
</dbReference>
<feature type="domain" description="S1 motif" evidence="12">
    <location>
        <begin position="467"/>
        <end position="542"/>
    </location>
</feature>
<evidence type="ECO:0000256" key="5">
    <source>
        <dbReference type="ARBA" id="ARBA00022737"/>
    </source>
</evidence>
<dbReference type="Pfam" id="PF23459">
    <property type="entry name" value="S1_RRP5"/>
    <property type="match status" value="3"/>
</dbReference>
<comment type="subcellular location">
    <subcellularLocation>
        <location evidence="1">Nucleus</location>
        <location evidence="1">Nucleolus</location>
    </subcellularLocation>
</comment>
<keyword evidence="11" id="KW-0812">Transmembrane</keyword>
<evidence type="ECO:0000256" key="2">
    <source>
        <dbReference type="ARBA" id="ARBA00022517"/>
    </source>
</evidence>
<evidence type="ECO:0000256" key="1">
    <source>
        <dbReference type="ARBA" id="ARBA00004604"/>
    </source>
</evidence>
<dbReference type="FunFam" id="2.40.50.140:FF:000196">
    <property type="entry name" value="rRNA biogenesis protein RRP5"/>
    <property type="match status" value="1"/>
</dbReference>
<keyword evidence="11" id="KW-1133">Transmembrane helix</keyword>
<feature type="compositionally biased region" description="Basic and acidic residues" evidence="10">
    <location>
        <begin position="25"/>
        <end position="38"/>
    </location>
</feature>
<dbReference type="InterPro" id="IPR012340">
    <property type="entry name" value="NA-bd_OB-fold"/>
</dbReference>
<dbReference type="CDD" id="cd05693">
    <property type="entry name" value="S1_Rrp5_repeat_hs1_sc1"/>
    <property type="match status" value="1"/>
</dbReference>
<dbReference type="InterPro" id="IPR057302">
    <property type="entry name" value="Rrp5_S1"/>
</dbReference>
<dbReference type="InterPro" id="IPR048059">
    <property type="entry name" value="Rrp5_S1_rpt_hs1_sc1"/>
</dbReference>
<keyword evidence="3" id="KW-0698">rRNA processing</keyword>
<keyword evidence="11" id="KW-0472">Membrane</keyword>
<feature type="domain" description="S1 motif" evidence="12">
    <location>
        <begin position="653"/>
        <end position="722"/>
    </location>
</feature>
<feature type="compositionally biased region" description="Acidic residues" evidence="10">
    <location>
        <begin position="1396"/>
        <end position="1408"/>
    </location>
</feature>
<dbReference type="CDD" id="cd05702">
    <property type="entry name" value="S1_Rrp5_repeat_hs11_sc8"/>
    <property type="match status" value="1"/>
</dbReference>
<keyword evidence="6" id="KW-0539">Nucleus</keyword>
<dbReference type="CDD" id="cd05707">
    <property type="entry name" value="S1_Rrp5_repeat_sc11"/>
    <property type="match status" value="1"/>
</dbReference>
<feature type="region of interest" description="Disordered" evidence="10">
    <location>
        <begin position="1391"/>
        <end position="1518"/>
    </location>
</feature>
<keyword evidence="4" id="KW-0597">Phosphoprotein</keyword>
<dbReference type="FunFam" id="2.40.50.140:FF:000159">
    <property type="entry name" value="rRNA biogenesis protein rrp5"/>
    <property type="match status" value="1"/>
</dbReference>
<dbReference type="PANTHER" id="PTHR23270">
    <property type="entry name" value="PROGRAMMED CELL DEATH PROTEIN 11 PRE-RRNA PROCESSING PROTEIN RRP5"/>
    <property type="match status" value="1"/>
</dbReference>
<feature type="compositionally biased region" description="Basic and acidic residues" evidence="10">
    <location>
        <begin position="85"/>
        <end position="94"/>
    </location>
</feature>
<evidence type="ECO:0000313" key="13">
    <source>
        <dbReference type="EMBL" id="KGO74685.1"/>
    </source>
</evidence>
<dbReference type="CDD" id="cd05698">
    <property type="entry name" value="S1_Rrp5_repeat_hs6_sc5"/>
    <property type="match status" value="1"/>
</dbReference>
<dbReference type="PROSITE" id="PS50126">
    <property type="entry name" value="S1"/>
    <property type="match status" value="10"/>
</dbReference>
<dbReference type="Proteomes" id="UP000030104">
    <property type="component" value="Unassembled WGS sequence"/>
</dbReference>
<evidence type="ECO:0000313" key="14">
    <source>
        <dbReference type="Proteomes" id="UP000030104"/>
    </source>
</evidence>
<dbReference type="GO" id="GO:0032040">
    <property type="term" value="C:small-subunit processome"/>
    <property type="evidence" value="ECO:0007669"/>
    <property type="project" value="TreeGrafter"/>
</dbReference>
<dbReference type="GO" id="GO:0006364">
    <property type="term" value="P:rRNA processing"/>
    <property type="evidence" value="ECO:0007669"/>
    <property type="project" value="UniProtKB-KW"/>
</dbReference>
<dbReference type="Pfam" id="PF24685">
    <property type="entry name" value="OB_RRP5_4th"/>
    <property type="match status" value="1"/>
</dbReference>
<evidence type="ECO:0000256" key="4">
    <source>
        <dbReference type="ARBA" id="ARBA00022553"/>
    </source>
</evidence>
<accession>A0A0A2LDJ4</accession>
<feature type="compositionally biased region" description="Basic and acidic residues" evidence="10">
    <location>
        <begin position="1502"/>
        <end position="1512"/>
    </location>
</feature>
<dbReference type="GO" id="GO:0008081">
    <property type="term" value="F:phosphoric diester hydrolase activity"/>
    <property type="evidence" value="ECO:0007669"/>
    <property type="project" value="InterPro"/>
</dbReference>
<dbReference type="FunFam" id="2.40.50.140:FF:000367">
    <property type="entry name" value="rRNA biogenesis protein RRP5, putative"/>
    <property type="match status" value="1"/>
</dbReference>
<dbReference type="CDD" id="cd05703">
    <property type="entry name" value="S1_Rrp5_repeat_hs12_sc9"/>
    <property type="match status" value="1"/>
</dbReference>
<dbReference type="InterPro" id="IPR045209">
    <property type="entry name" value="Rrp5"/>
</dbReference>
<dbReference type="FunFam" id="2.40.50.140:FF:000266">
    <property type="entry name" value="rRNA biogenesis protein rrp5"/>
    <property type="match status" value="1"/>
</dbReference>
<evidence type="ECO:0000256" key="7">
    <source>
        <dbReference type="ARBA" id="ARBA00055575"/>
    </source>
</evidence>